<dbReference type="AlphaFoldDB" id="A0AAJ0GKM8"/>
<sequence length="255" mass="29183">MYRQPCLTTRATPYWIEPQCHHLTMAAIYHDTLRCMRCERQPPEGFLYRCTVDREPLILSAKAKGDRVTFDSLGDAFAEEMTLGRFGPDARRKQHSFLNEITPEEITSYTLEQLSTILEQRKNVIDDQRRECYRTGKIYPDDTMPWVRQETHECQHVVCHQCYPRGREKSWVSLNGVLNGDILPTVATGFSFSYSGSRPCADANVVRNIGCRAVPLVRITHTDPFPLRPALLTLSSHGSTRRGLPHRRIQGPPPT</sequence>
<dbReference type="RefSeq" id="XP_062717428.1">
    <property type="nucleotide sequence ID" value="XM_062865293.1"/>
</dbReference>
<reference evidence="2" key="2">
    <citation type="submission" date="2023-06" db="EMBL/GenBank/DDBJ databases">
        <authorList>
            <consortium name="Lawrence Berkeley National Laboratory"/>
            <person name="Mondo S.J."/>
            <person name="Hensen N."/>
            <person name="Bonometti L."/>
            <person name="Westerberg I."/>
            <person name="Brannstrom I.O."/>
            <person name="Guillou S."/>
            <person name="Cros-Aarteil S."/>
            <person name="Calhoun S."/>
            <person name="Haridas S."/>
            <person name="Kuo A."/>
            <person name="Pangilinan J."/>
            <person name="Riley R."/>
            <person name="Labutti K."/>
            <person name="Andreopoulos B."/>
            <person name="Lipzen A."/>
            <person name="Chen C."/>
            <person name="Yanf M."/>
            <person name="Daum C."/>
            <person name="Ng V."/>
            <person name="Clum A."/>
            <person name="Steindorff A."/>
            <person name="Ohm R."/>
            <person name="Martin F."/>
            <person name="Silar P."/>
            <person name="Natvig D."/>
            <person name="Lalanne C."/>
            <person name="Gautier V."/>
            <person name="Ament-Velasquez S.L."/>
            <person name="Kruys A."/>
            <person name="Hutchinson M.I."/>
            <person name="Powell A.J."/>
            <person name="Barry K."/>
            <person name="Miller A.N."/>
            <person name="Grigoriev I.V."/>
            <person name="Debuchy R."/>
            <person name="Gladieux P."/>
            <person name="Thoren M.H."/>
            <person name="Johannesson H."/>
        </authorList>
    </citation>
    <scope>NUCLEOTIDE SEQUENCE</scope>
    <source>
        <strain evidence="2">CBS 333.67</strain>
    </source>
</reference>
<proteinExistence type="predicted"/>
<evidence type="ECO:0000313" key="2">
    <source>
        <dbReference type="EMBL" id="KAK3301648.1"/>
    </source>
</evidence>
<reference evidence="2" key="1">
    <citation type="journal article" date="2023" name="Mol. Phylogenet. Evol.">
        <title>Genome-scale phylogeny and comparative genomics of the fungal order Sordariales.</title>
        <authorList>
            <person name="Hensen N."/>
            <person name="Bonometti L."/>
            <person name="Westerberg I."/>
            <person name="Brannstrom I.O."/>
            <person name="Guillou S."/>
            <person name="Cros-Aarteil S."/>
            <person name="Calhoun S."/>
            <person name="Haridas S."/>
            <person name="Kuo A."/>
            <person name="Mondo S."/>
            <person name="Pangilinan J."/>
            <person name="Riley R."/>
            <person name="LaButti K."/>
            <person name="Andreopoulos B."/>
            <person name="Lipzen A."/>
            <person name="Chen C."/>
            <person name="Yan M."/>
            <person name="Daum C."/>
            <person name="Ng V."/>
            <person name="Clum A."/>
            <person name="Steindorff A."/>
            <person name="Ohm R.A."/>
            <person name="Martin F."/>
            <person name="Silar P."/>
            <person name="Natvig D.O."/>
            <person name="Lalanne C."/>
            <person name="Gautier V."/>
            <person name="Ament-Velasquez S.L."/>
            <person name="Kruys A."/>
            <person name="Hutchinson M.I."/>
            <person name="Powell A.J."/>
            <person name="Barry K."/>
            <person name="Miller A.N."/>
            <person name="Grigoriev I.V."/>
            <person name="Debuchy R."/>
            <person name="Gladieux P."/>
            <person name="Hiltunen Thoren M."/>
            <person name="Johannesson H."/>
        </authorList>
    </citation>
    <scope>NUCLEOTIDE SEQUENCE</scope>
    <source>
        <strain evidence="2">CBS 333.67</strain>
    </source>
</reference>
<dbReference type="Proteomes" id="UP001273166">
    <property type="component" value="Unassembled WGS sequence"/>
</dbReference>
<comment type="caution">
    <text evidence="2">The sequence shown here is derived from an EMBL/GenBank/DDBJ whole genome shotgun (WGS) entry which is preliminary data.</text>
</comment>
<dbReference type="GeneID" id="87884122"/>
<feature type="region of interest" description="Disordered" evidence="1">
    <location>
        <begin position="236"/>
        <end position="255"/>
    </location>
</feature>
<organism evidence="2 3">
    <name type="scientific">Chaetomium strumarium</name>
    <dbReference type="NCBI Taxonomy" id="1170767"/>
    <lineage>
        <taxon>Eukaryota</taxon>
        <taxon>Fungi</taxon>
        <taxon>Dikarya</taxon>
        <taxon>Ascomycota</taxon>
        <taxon>Pezizomycotina</taxon>
        <taxon>Sordariomycetes</taxon>
        <taxon>Sordariomycetidae</taxon>
        <taxon>Sordariales</taxon>
        <taxon>Chaetomiaceae</taxon>
        <taxon>Chaetomium</taxon>
    </lineage>
</organism>
<evidence type="ECO:0000313" key="3">
    <source>
        <dbReference type="Proteomes" id="UP001273166"/>
    </source>
</evidence>
<evidence type="ECO:0000256" key="1">
    <source>
        <dbReference type="SAM" id="MobiDB-lite"/>
    </source>
</evidence>
<keyword evidence="3" id="KW-1185">Reference proteome</keyword>
<feature type="compositionally biased region" description="Basic residues" evidence="1">
    <location>
        <begin position="239"/>
        <end position="249"/>
    </location>
</feature>
<dbReference type="EMBL" id="JAUDZG010000008">
    <property type="protein sequence ID" value="KAK3301648.1"/>
    <property type="molecule type" value="Genomic_DNA"/>
</dbReference>
<protein>
    <submittedName>
        <fullName evidence="2">Uncharacterized protein</fullName>
    </submittedName>
</protein>
<accession>A0AAJ0GKM8</accession>
<gene>
    <name evidence="2" type="ORF">B0T15DRAFT_405376</name>
</gene>
<name>A0AAJ0GKM8_9PEZI</name>